<dbReference type="Proteomes" id="UP000618931">
    <property type="component" value="Unassembled WGS sequence"/>
</dbReference>
<evidence type="ECO:0000313" key="2">
    <source>
        <dbReference type="EMBL" id="MBF9224302.1"/>
    </source>
</evidence>
<evidence type="ECO:0008006" key="4">
    <source>
        <dbReference type="Google" id="ProtNLM"/>
    </source>
</evidence>
<evidence type="ECO:0000256" key="1">
    <source>
        <dbReference type="SAM" id="MobiDB-lite"/>
    </source>
</evidence>
<dbReference type="EMBL" id="JADQDM010000027">
    <property type="protein sequence ID" value="MBF9224302.1"/>
    <property type="molecule type" value="Genomic_DNA"/>
</dbReference>
<sequence>MPESLPEAFARRVAERDNPPPPPPLSQEPAAVQARIEDWLLKTHKVRDKRGRLRQTRMLLALMQHPERTTGELGEAAGLPPRAAARVAVRLGRDFDLLDWEYRGLYRYWRLTRATEDALLLVVLGPPQP</sequence>
<proteinExistence type="predicted"/>
<organism evidence="2 3">
    <name type="scientific">Hymenobacter ruricola</name>
    <dbReference type="NCBI Taxonomy" id="2791023"/>
    <lineage>
        <taxon>Bacteria</taxon>
        <taxon>Pseudomonadati</taxon>
        <taxon>Bacteroidota</taxon>
        <taxon>Cytophagia</taxon>
        <taxon>Cytophagales</taxon>
        <taxon>Hymenobacteraceae</taxon>
        <taxon>Hymenobacter</taxon>
    </lineage>
</organism>
<comment type="caution">
    <text evidence="2">The sequence shown here is derived from an EMBL/GenBank/DDBJ whole genome shotgun (WGS) entry which is preliminary data.</text>
</comment>
<keyword evidence="3" id="KW-1185">Reference proteome</keyword>
<gene>
    <name evidence="2" type="ORF">I2H31_24585</name>
</gene>
<feature type="region of interest" description="Disordered" evidence="1">
    <location>
        <begin position="1"/>
        <end position="30"/>
    </location>
</feature>
<evidence type="ECO:0000313" key="3">
    <source>
        <dbReference type="Proteomes" id="UP000618931"/>
    </source>
</evidence>
<name>A0ABS0IBJ7_9BACT</name>
<reference evidence="2 3" key="1">
    <citation type="submission" date="2020-11" db="EMBL/GenBank/DDBJ databases">
        <authorList>
            <person name="Kim M.K."/>
        </authorList>
    </citation>
    <scope>NUCLEOTIDE SEQUENCE [LARGE SCALE GENOMIC DNA]</scope>
    <source>
        <strain evidence="2 3">BT662</strain>
    </source>
</reference>
<protein>
    <recommendedName>
        <fullName evidence="4">MarR family transcriptional regulator</fullName>
    </recommendedName>
</protein>
<accession>A0ABS0IBJ7</accession>
<feature type="compositionally biased region" description="Basic and acidic residues" evidence="1">
    <location>
        <begin position="9"/>
        <end position="18"/>
    </location>
</feature>
<dbReference type="RefSeq" id="WP_196295719.1">
    <property type="nucleotide sequence ID" value="NZ_JADQDM010000027.1"/>
</dbReference>